<dbReference type="Proteomes" id="UP000434172">
    <property type="component" value="Unassembled WGS sequence"/>
</dbReference>
<comment type="caution">
    <text evidence="4">The sequence shown here is derived from an EMBL/GenBank/DDBJ whole genome shotgun (WGS) entry which is preliminary data.</text>
</comment>
<dbReference type="PROSITE" id="PS50297">
    <property type="entry name" value="ANK_REP_REGION"/>
    <property type="match status" value="4"/>
</dbReference>
<dbReference type="Pfam" id="PF00023">
    <property type="entry name" value="Ank"/>
    <property type="match status" value="1"/>
</dbReference>
<evidence type="ECO:0000313" key="5">
    <source>
        <dbReference type="Proteomes" id="UP000434172"/>
    </source>
</evidence>
<dbReference type="SUPFAM" id="SSF48403">
    <property type="entry name" value="Ankyrin repeat"/>
    <property type="match status" value="1"/>
</dbReference>
<evidence type="ECO:0000256" key="2">
    <source>
        <dbReference type="ARBA" id="ARBA00023043"/>
    </source>
</evidence>
<dbReference type="PANTHER" id="PTHR24123">
    <property type="entry name" value="ANKYRIN REPEAT-CONTAINING"/>
    <property type="match status" value="1"/>
</dbReference>
<name>A0A8H3ZQI6_9PEZI</name>
<protein>
    <recommendedName>
        <fullName evidence="6">Ankyrin repeat protein</fullName>
    </recommendedName>
</protein>
<accession>A0A8H3ZQI6</accession>
<evidence type="ECO:0000313" key="4">
    <source>
        <dbReference type="EMBL" id="KAF0323962.1"/>
    </source>
</evidence>
<dbReference type="InterPro" id="IPR051165">
    <property type="entry name" value="Multifunctional_ANK_Repeat"/>
</dbReference>
<reference evidence="4 5" key="1">
    <citation type="submission" date="2019-12" db="EMBL/GenBank/DDBJ databases">
        <title>A genome sequence resource for the geographically widespread anthracnose pathogen Colletotrichum asianum.</title>
        <authorList>
            <person name="Meng Y."/>
        </authorList>
    </citation>
    <scope>NUCLEOTIDE SEQUENCE [LARGE SCALE GENOMIC DNA]</scope>
    <source>
        <strain evidence="4 5">ICMP 18580</strain>
    </source>
</reference>
<keyword evidence="1" id="KW-0677">Repeat</keyword>
<dbReference type="Gene3D" id="1.25.40.20">
    <property type="entry name" value="Ankyrin repeat-containing domain"/>
    <property type="match status" value="2"/>
</dbReference>
<dbReference type="PANTHER" id="PTHR24123:SF33">
    <property type="entry name" value="PROTEIN HOS4"/>
    <property type="match status" value="1"/>
</dbReference>
<feature type="repeat" description="ANK" evidence="3">
    <location>
        <begin position="337"/>
        <end position="369"/>
    </location>
</feature>
<evidence type="ECO:0000256" key="1">
    <source>
        <dbReference type="ARBA" id="ARBA00022737"/>
    </source>
</evidence>
<dbReference type="PROSITE" id="PS50088">
    <property type="entry name" value="ANK_REPEAT"/>
    <property type="match status" value="4"/>
</dbReference>
<evidence type="ECO:0000256" key="3">
    <source>
        <dbReference type="PROSITE-ProRule" id="PRU00023"/>
    </source>
</evidence>
<dbReference type="AlphaFoldDB" id="A0A8H3ZQI6"/>
<keyword evidence="5" id="KW-1185">Reference proteome</keyword>
<dbReference type="InterPro" id="IPR002110">
    <property type="entry name" value="Ankyrin_rpt"/>
</dbReference>
<keyword evidence="2 3" id="KW-0040">ANK repeat</keyword>
<feature type="repeat" description="ANK" evidence="3">
    <location>
        <begin position="371"/>
        <end position="398"/>
    </location>
</feature>
<dbReference type="OrthoDB" id="4845660at2759"/>
<dbReference type="EMBL" id="WOWK01000047">
    <property type="protein sequence ID" value="KAF0323962.1"/>
    <property type="molecule type" value="Genomic_DNA"/>
</dbReference>
<evidence type="ECO:0008006" key="6">
    <source>
        <dbReference type="Google" id="ProtNLM"/>
    </source>
</evidence>
<sequence>MKVGQPSYNRRILVNGINRLPTWCENLVRVDEESRTAEFAHKAVHKFIVEGSSGPNYTKFHFKPEDANHHAGEICVTYLNFSDFVTTITRQSQPVKINPASIAHTALKNSWDLPKSISSAIITMHKSIQAESDPASILATYNRSDDAEAINTLQIHYPFLKYASVHWISHTTRFRHSKSSTWDTWQQIFTQKPGLAKIPWLNQEEPGDLDSNILPWSLANRHFALIRYLGRLGKIGDAEIRGALESCATDSDVDLASALLETEHAVEIASSNLHEASGGGDIEVVKLWVSAGANVNADPSKFRPNPLVAASKGGHINVVELLLSAGANVNTLFYLPGKRTALQVASEGGHIEVVERLLSAGANVNATHSRHGQTALQLASEAGHVEVVERLRAAGARR</sequence>
<feature type="repeat" description="ANK" evidence="3">
    <location>
        <begin position="268"/>
        <end position="300"/>
    </location>
</feature>
<dbReference type="SMART" id="SM00248">
    <property type="entry name" value="ANK"/>
    <property type="match status" value="4"/>
</dbReference>
<feature type="repeat" description="ANK" evidence="3">
    <location>
        <begin position="302"/>
        <end position="330"/>
    </location>
</feature>
<dbReference type="InterPro" id="IPR036770">
    <property type="entry name" value="Ankyrin_rpt-contain_sf"/>
</dbReference>
<gene>
    <name evidence="4" type="ORF">GQ607_008667</name>
</gene>
<organism evidence="4 5">
    <name type="scientific">Colletotrichum asianum</name>
    <dbReference type="NCBI Taxonomy" id="702518"/>
    <lineage>
        <taxon>Eukaryota</taxon>
        <taxon>Fungi</taxon>
        <taxon>Dikarya</taxon>
        <taxon>Ascomycota</taxon>
        <taxon>Pezizomycotina</taxon>
        <taxon>Sordariomycetes</taxon>
        <taxon>Hypocreomycetidae</taxon>
        <taxon>Glomerellales</taxon>
        <taxon>Glomerellaceae</taxon>
        <taxon>Colletotrichum</taxon>
        <taxon>Colletotrichum gloeosporioides species complex</taxon>
    </lineage>
</organism>
<dbReference type="Pfam" id="PF12796">
    <property type="entry name" value="Ank_2"/>
    <property type="match status" value="1"/>
</dbReference>
<proteinExistence type="predicted"/>